<name>A0A2P2NN80_RHIMU</name>
<proteinExistence type="predicted"/>
<protein>
    <submittedName>
        <fullName evidence="1">Uncharacterized protein</fullName>
    </submittedName>
</protein>
<accession>A0A2P2NN80</accession>
<dbReference type="AlphaFoldDB" id="A0A2P2NN80"/>
<evidence type="ECO:0000313" key="1">
    <source>
        <dbReference type="EMBL" id="MBX43850.1"/>
    </source>
</evidence>
<organism evidence="1">
    <name type="scientific">Rhizophora mucronata</name>
    <name type="common">Asiatic mangrove</name>
    <dbReference type="NCBI Taxonomy" id="61149"/>
    <lineage>
        <taxon>Eukaryota</taxon>
        <taxon>Viridiplantae</taxon>
        <taxon>Streptophyta</taxon>
        <taxon>Embryophyta</taxon>
        <taxon>Tracheophyta</taxon>
        <taxon>Spermatophyta</taxon>
        <taxon>Magnoliopsida</taxon>
        <taxon>eudicotyledons</taxon>
        <taxon>Gunneridae</taxon>
        <taxon>Pentapetalae</taxon>
        <taxon>rosids</taxon>
        <taxon>fabids</taxon>
        <taxon>Malpighiales</taxon>
        <taxon>Rhizophoraceae</taxon>
        <taxon>Rhizophora</taxon>
    </lineage>
</organism>
<dbReference type="EMBL" id="GGEC01063366">
    <property type="protein sequence ID" value="MBX43850.1"/>
    <property type="molecule type" value="Transcribed_RNA"/>
</dbReference>
<reference evidence="1" key="1">
    <citation type="submission" date="2018-02" db="EMBL/GenBank/DDBJ databases">
        <title>Rhizophora mucronata_Transcriptome.</title>
        <authorList>
            <person name="Meera S.P."/>
            <person name="Sreeshan A."/>
            <person name="Augustine A."/>
        </authorList>
    </citation>
    <scope>NUCLEOTIDE SEQUENCE</scope>
    <source>
        <tissue evidence="1">Leaf</tissue>
    </source>
</reference>
<sequence length="64" mass="7420">MDDKITLVVYKVDPLLWAGHLQLKVLDLGRDSFICDNPIVCFRWQPKILYEDLRPAISFVKGCL</sequence>